<feature type="region of interest" description="Disordered" evidence="1">
    <location>
        <begin position="64"/>
        <end position="86"/>
    </location>
</feature>
<dbReference type="AlphaFoldDB" id="A0AA38BS12"/>
<dbReference type="PANTHER" id="PTHR33443:SF30">
    <property type="entry name" value="SARCOSINE DEHYDROGENASE-2C PROTEIN"/>
    <property type="match status" value="1"/>
</dbReference>
<reference evidence="2 3" key="1">
    <citation type="journal article" date="2021" name="Nat. Plants">
        <title>The Taxus genome provides insights into paclitaxel biosynthesis.</title>
        <authorList>
            <person name="Xiong X."/>
            <person name="Gou J."/>
            <person name="Liao Q."/>
            <person name="Li Y."/>
            <person name="Zhou Q."/>
            <person name="Bi G."/>
            <person name="Li C."/>
            <person name="Du R."/>
            <person name="Wang X."/>
            <person name="Sun T."/>
            <person name="Guo L."/>
            <person name="Liang H."/>
            <person name="Lu P."/>
            <person name="Wu Y."/>
            <person name="Zhang Z."/>
            <person name="Ro D.K."/>
            <person name="Shang Y."/>
            <person name="Huang S."/>
            <person name="Yan J."/>
        </authorList>
    </citation>
    <scope>NUCLEOTIDE SEQUENCE [LARGE SCALE GENOMIC DNA]</scope>
    <source>
        <strain evidence="2">Ta-2019</strain>
    </source>
</reference>
<accession>A0AA38BS12</accession>
<keyword evidence="3" id="KW-1185">Reference proteome</keyword>
<proteinExistence type="predicted"/>
<sequence length="190" mass="21467">MMRNLKQRRIIATAITSSPRLMSVQTSSASKPLQFSNNCSSMSSGMVLWKALLFLKNRNTTVVEISSSDDEGETETQARRSSSFKRPLFSDNDDEITVIDSFPCYEKKNIRPKRAKSFGTQIQDWENECLVLEGDPEKVIADPGVSADESEDLVVTAEKGQVACRDFPHPRHLCVKFPFKNTPHEKYCDK</sequence>
<dbReference type="PANTHER" id="PTHR33443">
    <property type="entry name" value="ZGC:112980"/>
    <property type="match status" value="1"/>
</dbReference>
<gene>
    <name evidence="2" type="ORF">KI387_032539</name>
</gene>
<dbReference type="InterPro" id="IPR053234">
    <property type="entry name" value="RPM1_Interactor"/>
</dbReference>
<evidence type="ECO:0000313" key="3">
    <source>
        <dbReference type="Proteomes" id="UP000824469"/>
    </source>
</evidence>
<organism evidence="2 3">
    <name type="scientific">Taxus chinensis</name>
    <name type="common">Chinese yew</name>
    <name type="synonym">Taxus wallichiana var. chinensis</name>
    <dbReference type="NCBI Taxonomy" id="29808"/>
    <lineage>
        <taxon>Eukaryota</taxon>
        <taxon>Viridiplantae</taxon>
        <taxon>Streptophyta</taxon>
        <taxon>Embryophyta</taxon>
        <taxon>Tracheophyta</taxon>
        <taxon>Spermatophyta</taxon>
        <taxon>Pinopsida</taxon>
        <taxon>Pinidae</taxon>
        <taxon>Conifers II</taxon>
        <taxon>Cupressales</taxon>
        <taxon>Taxaceae</taxon>
        <taxon>Taxus</taxon>
    </lineage>
</organism>
<evidence type="ECO:0000313" key="2">
    <source>
        <dbReference type="EMBL" id="KAH9288422.1"/>
    </source>
</evidence>
<dbReference type="EMBL" id="JAHRHJ020003813">
    <property type="protein sequence ID" value="KAH9288422.1"/>
    <property type="molecule type" value="Genomic_DNA"/>
</dbReference>
<evidence type="ECO:0000256" key="1">
    <source>
        <dbReference type="SAM" id="MobiDB-lite"/>
    </source>
</evidence>
<name>A0AA38BS12_TAXCH</name>
<protein>
    <submittedName>
        <fullName evidence="2">Uncharacterized protein</fullName>
    </submittedName>
</protein>
<comment type="caution">
    <text evidence="2">The sequence shown here is derived from an EMBL/GenBank/DDBJ whole genome shotgun (WGS) entry which is preliminary data.</text>
</comment>
<feature type="non-terminal residue" evidence="2">
    <location>
        <position position="190"/>
    </location>
</feature>
<dbReference type="Proteomes" id="UP000824469">
    <property type="component" value="Unassembled WGS sequence"/>
</dbReference>